<dbReference type="AlphaFoldDB" id="A0A0B7C520"/>
<organism evidence="2">
    <name type="scientific">Arion vulgaris</name>
    <dbReference type="NCBI Taxonomy" id="1028688"/>
    <lineage>
        <taxon>Eukaryota</taxon>
        <taxon>Metazoa</taxon>
        <taxon>Spiralia</taxon>
        <taxon>Lophotrochozoa</taxon>
        <taxon>Mollusca</taxon>
        <taxon>Gastropoda</taxon>
        <taxon>Heterobranchia</taxon>
        <taxon>Euthyneura</taxon>
        <taxon>Panpulmonata</taxon>
        <taxon>Eupulmonata</taxon>
        <taxon>Stylommatophora</taxon>
        <taxon>Helicina</taxon>
        <taxon>Arionoidea</taxon>
        <taxon>Arionidae</taxon>
        <taxon>Arion</taxon>
    </lineage>
</organism>
<keyword evidence="1" id="KW-0472">Membrane</keyword>
<gene>
    <name evidence="2" type="primary">ORF223373</name>
</gene>
<evidence type="ECO:0000313" key="2">
    <source>
        <dbReference type="EMBL" id="CEL00308.1"/>
    </source>
</evidence>
<feature type="transmembrane region" description="Helical" evidence="1">
    <location>
        <begin position="52"/>
        <end position="70"/>
    </location>
</feature>
<reference evidence="2" key="1">
    <citation type="submission" date="2014-12" db="EMBL/GenBank/DDBJ databases">
        <title>Insight into the proteome of Arion vulgaris.</title>
        <authorList>
            <person name="Aradska J."/>
            <person name="Bulat T."/>
            <person name="Smidak R."/>
            <person name="Sarate P."/>
            <person name="Gangsoo J."/>
            <person name="Sialana F."/>
            <person name="Bilban M."/>
            <person name="Lubec G."/>
        </authorList>
    </citation>
    <scope>NUCLEOTIDE SEQUENCE</scope>
    <source>
        <tissue evidence="2">Skin</tissue>
    </source>
</reference>
<keyword evidence="1" id="KW-0812">Transmembrane</keyword>
<sequence length="71" mass="7341">VSHKQDGLLSETKLNGTITTSSIPGDSVSTTAVSSNDTSVVAHKIKEIQDDITPSVVIGCLLVVPVVLLLV</sequence>
<feature type="non-terminal residue" evidence="2">
    <location>
        <position position="71"/>
    </location>
</feature>
<accession>A0A0B7C520</accession>
<feature type="non-terminal residue" evidence="2">
    <location>
        <position position="1"/>
    </location>
</feature>
<keyword evidence="1" id="KW-1133">Transmembrane helix</keyword>
<dbReference type="EMBL" id="HACG01053437">
    <property type="protein sequence ID" value="CEL00308.1"/>
    <property type="molecule type" value="Transcribed_RNA"/>
</dbReference>
<protein>
    <submittedName>
        <fullName evidence="2">Uncharacterized protein</fullName>
    </submittedName>
</protein>
<name>A0A0B7C520_9EUPU</name>
<proteinExistence type="predicted"/>
<evidence type="ECO:0000256" key="1">
    <source>
        <dbReference type="SAM" id="Phobius"/>
    </source>
</evidence>